<keyword evidence="7" id="KW-0869">Chloride channel</keyword>
<dbReference type="eggNOG" id="COG0038">
    <property type="taxonomic scope" value="Bacteria"/>
</dbReference>
<evidence type="ECO:0000256" key="10">
    <source>
        <dbReference type="SAM" id="MobiDB-lite"/>
    </source>
</evidence>
<dbReference type="CDD" id="cd01031">
    <property type="entry name" value="EriC"/>
    <property type="match status" value="1"/>
</dbReference>
<evidence type="ECO:0000256" key="1">
    <source>
        <dbReference type="ARBA" id="ARBA00004141"/>
    </source>
</evidence>
<feature type="transmembrane region" description="Helical" evidence="11">
    <location>
        <begin position="280"/>
        <end position="302"/>
    </location>
</feature>
<dbReference type="PROSITE" id="PS51202">
    <property type="entry name" value="RCK_C"/>
    <property type="match status" value="1"/>
</dbReference>
<dbReference type="AlphaFoldDB" id="A0A087E7M4"/>
<dbReference type="PANTHER" id="PTHR43427">
    <property type="entry name" value="CHLORIDE CHANNEL PROTEIN CLC-E"/>
    <property type="match status" value="1"/>
</dbReference>
<dbReference type="STRING" id="77635.BISU_0252"/>
<accession>A0A087E7M4</accession>
<dbReference type="GO" id="GO:0008324">
    <property type="term" value="F:monoatomic cation transmembrane transporter activity"/>
    <property type="evidence" value="ECO:0007669"/>
    <property type="project" value="InterPro"/>
</dbReference>
<gene>
    <name evidence="13" type="ORF">BISU_0252</name>
</gene>
<feature type="transmembrane region" description="Helical" evidence="11">
    <location>
        <begin position="68"/>
        <end position="89"/>
    </location>
</feature>
<feature type="transmembrane region" description="Helical" evidence="11">
    <location>
        <begin position="433"/>
        <end position="459"/>
    </location>
</feature>
<feature type="transmembrane region" description="Helical" evidence="11">
    <location>
        <begin position="241"/>
        <end position="260"/>
    </location>
</feature>
<feature type="region of interest" description="Disordered" evidence="10">
    <location>
        <begin position="492"/>
        <end position="547"/>
    </location>
</feature>
<feature type="compositionally biased region" description="Low complexity" evidence="10">
    <location>
        <begin position="514"/>
        <end position="524"/>
    </location>
</feature>
<dbReference type="SUPFAM" id="SSF81340">
    <property type="entry name" value="Clc chloride channel"/>
    <property type="match status" value="1"/>
</dbReference>
<dbReference type="Proteomes" id="UP000029055">
    <property type="component" value="Unassembled WGS sequence"/>
</dbReference>
<evidence type="ECO:0000313" key="14">
    <source>
        <dbReference type="Proteomes" id="UP000029055"/>
    </source>
</evidence>
<dbReference type="GO" id="GO:0034707">
    <property type="term" value="C:chloride channel complex"/>
    <property type="evidence" value="ECO:0007669"/>
    <property type="project" value="UniProtKB-KW"/>
</dbReference>
<evidence type="ECO:0000256" key="5">
    <source>
        <dbReference type="ARBA" id="ARBA00023065"/>
    </source>
</evidence>
<keyword evidence="9" id="KW-0407">Ion channel</keyword>
<feature type="transmembrane region" description="Helical" evidence="11">
    <location>
        <begin position="155"/>
        <end position="174"/>
    </location>
</feature>
<dbReference type="InterPro" id="IPR036721">
    <property type="entry name" value="RCK_C_sf"/>
</dbReference>
<dbReference type="SUPFAM" id="SSF116726">
    <property type="entry name" value="TrkA C-terminal domain-like"/>
    <property type="match status" value="1"/>
</dbReference>
<keyword evidence="4 11" id="KW-1133">Transmembrane helix</keyword>
<evidence type="ECO:0000256" key="11">
    <source>
        <dbReference type="SAM" id="Phobius"/>
    </source>
</evidence>
<keyword evidence="14" id="KW-1185">Reference proteome</keyword>
<organism evidence="13 14">
    <name type="scientific">Bifidobacterium subtile</name>
    <dbReference type="NCBI Taxonomy" id="77635"/>
    <lineage>
        <taxon>Bacteria</taxon>
        <taxon>Bacillati</taxon>
        <taxon>Actinomycetota</taxon>
        <taxon>Actinomycetes</taxon>
        <taxon>Bifidobacteriales</taxon>
        <taxon>Bifidobacteriaceae</taxon>
        <taxon>Bifidobacterium</taxon>
    </lineage>
</organism>
<evidence type="ECO:0000256" key="9">
    <source>
        <dbReference type="ARBA" id="ARBA00023303"/>
    </source>
</evidence>
<dbReference type="PANTHER" id="PTHR43427:SF6">
    <property type="entry name" value="CHLORIDE CHANNEL PROTEIN CLC-E"/>
    <property type="match status" value="1"/>
</dbReference>
<dbReference type="InterPro" id="IPR001807">
    <property type="entry name" value="ClC"/>
</dbReference>
<feature type="transmembrane region" description="Helical" evidence="11">
    <location>
        <begin position="377"/>
        <end position="401"/>
    </location>
</feature>
<feature type="transmembrane region" description="Helical" evidence="11">
    <location>
        <begin position="347"/>
        <end position="365"/>
    </location>
</feature>
<dbReference type="Gene3D" id="1.10.3080.10">
    <property type="entry name" value="Clc chloride channel"/>
    <property type="match status" value="1"/>
</dbReference>
<evidence type="ECO:0000256" key="4">
    <source>
        <dbReference type="ARBA" id="ARBA00022989"/>
    </source>
</evidence>
<dbReference type="OrthoDB" id="9767361at2"/>
<dbReference type="GO" id="GO:0006813">
    <property type="term" value="P:potassium ion transport"/>
    <property type="evidence" value="ECO:0007669"/>
    <property type="project" value="InterPro"/>
</dbReference>
<feature type="transmembrane region" description="Helical" evidence="11">
    <location>
        <begin position="407"/>
        <end position="426"/>
    </location>
</feature>
<dbReference type="InterPro" id="IPR014743">
    <property type="entry name" value="Cl-channel_core"/>
</dbReference>
<dbReference type="GO" id="GO:0005254">
    <property type="term" value="F:chloride channel activity"/>
    <property type="evidence" value="ECO:0007669"/>
    <property type="project" value="UniProtKB-KW"/>
</dbReference>
<keyword evidence="6 11" id="KW-0472">Membrane</keyword>
<keyword evidence="2" id="KW-0813">Transport</keyword>
<comment type="caution">
    <text evidence="13">The sequence shown here is derived from an EMBL/GenBank/DDBJ whole genome shotgun (WGS) entry which is preliminary data.</text>
</comment>
<sequence length="723" mass="74909">MMRRPSAQRRRPHDSVVGSALRAGAAEHADVGENVGMPSNAESLQNTNAPEGGVAKFLGQLGRKQWTIAIRAIVCGLIAGLLVALYRYGIGYGTRFAQWMYPQILSQPWLIAPFVCAAAIIGLIVAWLVRLEPMASGSGIPQVEGVLLLGLRMRWLLMLVVRFAGGLLCGMFGLSLGREGPSIQIGAAASQGVSDAMKRNGFEENTLITAGAAAGLSAAFNAPLSGMMFALEEVHRNFSPVILLSAASASLSADFVSKTWFGLRPVLNFTSIGQLALPLYWWMIPLGIVAGLVGSLTNRMLLDFQTLYGKLPALAGPVIALLIALPCGLFAPKVLGGGEELIDFAEHASSGVLVLLGLLAVKMLFTGTSFGSGVPGGIFMPILAIGTLSGSIFGLLAARLLPGSVPQSAVAVFAVCAMAGTLSASVKAPMTSILLAVEMSGSLVHMLPVAACAFIALFVADLLGTKPIYGALLERYLAAHDGGRIDRSVAGDADAGMECPSSGKEEGIGDGAADGRAGTDASGGESDGDDNGGRAAESDVSAMAESSAGIAREAEMNGNAETRIAPDSGNIGRAHRKATAITGTDGAAASADDKPVKATGVAAIAARSRRQFLAQWQRILRSPQDIAAMAAVAAVAHSPSRAASGNAVLEFPVEFGSAVAGLRVGDIEWPDSAAPVDIRRGEREVVPRREETIMPGDYVFVMFPTDDLAQVRAAMVALCSSRM</sequence>
<feature type="transmembrane region" description="Helical" evidence="11">
    <location>
        <begin position="109"/>
        <end position="129"/>
    </location>
</feature>
<feature type="transmembrane region" description="Helical" evidence="11">
    <location>
        <begin position="314"/>
        <end position="335"/>
    </location>
</feature>
<dbReference type="EMBL" id="JGZR01000006">
    <property type="protein sequence ID" value="KFJ03775.1"/>
    <property type="molecule type" value="Genomic_DNA"/>
</dbReference>
<reference evidence="13 14" key="1">
    <citation type="submission" date="2014-03" db="EMBL/GenBank/DDBJ databases">
        <title>Genomics of Bifidobacteria.</title>
        <authorList>
            <person name="Ventura M."/>
            <person name="Milani C."/>
            <person name="Lugli G.A."/>
        </authorList>
    </citation>
    <scope>NUCLEOTIDE SEQUENCE [LARGE SCALE GENOMIC DNA]</scope>
    <source>
        <strain evidence="13 14">LMG 11597</strain>
    </source>
</reference>
<comment type="subcellular location">
    <subcellularLocation>
        <location evidence="1">Membrane</location>
        <topology evidence="1">Multi-pass membrane protein</topology>
    </subcellularLocation>
</comment>
<name>A0A087E7M4_9BIFI</name>
<feature type="transmembrane region" description="Helical" evidence="11">
    <location>
        <begin position="207"/>
        <end position="229"/>
    </location>
</feature>
<dbReference type="Pfam" id="PF00654">
    <property type="entry name" value="Voltage_CLC"/>
    <property type="match status" value="1"/>
</dbReference>
<evidence type="ECO:0000256" key="6">
    <source>
        <dbReference type="ARBA" id="ARBA00023136"/>
    </source>
</evidence>
<dbReference type="eggNOG" id="COG0569">
    <property type="taxonomic scope" value="Bacteria"/>
</dbReference>
<evidence type="ECO:0000256" key="3">
    <source>
        <dbReference type="ARBA" id="ARBA00022692"/>
    </source>
</evidence>
<evidence type="ECO:0000256" key="2">
    <source>
        <dbReference type="ARBA" id="ARBA00022448"/>
    </source>
</evidence>
<dbReference type="InterPro" id="IPR006037">
    <property type="entry name" value="RCK_C"/>
</dbReference>
<keyword evidence="5" id="KW-0406">Ion transport</keyword>
<dbReference type="Pfam" id="PF02080">
    <property type="entry name" value="TrkA_C"/>
    <property type="match status" value="1"/>
</dbReference>
<proteinExistence type="predicted"/>
<dbReference type="Gene3D" id="3.30.70.1450">
    <property type="entry name" value="Regulator of K+ conductance, C-terminal domain"/>
    <property type="match status" value="1"/>
</dbReference>
<evidence type="ECO:0000256" key="8">
    <source>
        <dbReference type="ARBA" id="ARBA00023214"/>
    </source>
</evidence>
<evidence type="ECO:0000313" key="13">
    <source>
        <dbReference type="EMBL" id="KFJ03775.1"/>
    </source>
</evidence>
<protein>
    <submittedName>
        <fullName evidence="13">Sodium:proton antiporter</fullName>
    </submittedName>
</protein>
<feature type="domain" description="RCK C-terminal" evidence="12">
    <location>
        <begin position="636"/>
        <end position="717"/>
    </location>
</feature>
<evidence type="ECO:0000256" key="7">
    <source>
        <dbReference type="ARBA" id="ARBA00023173"/>
    </source>
</evidence>
<keyword evidence="3 11" id="KW-0812">Transmembrane</keyword>
<dbReference type="InterPro" id="IPR050368">
    <property type="entry name" value="ClC-type_chloride_channel"/>
</dbReference>
<evidence type="ECO:0000259" key="12">
    <source>
        <dbReference type="PROSITE" id="PS51202"/>
    </source>
</evidence>
<keyword evidence="8" id="KW-0868">Chloride</keyword>
<dbReference type="PRINTS" id="PR00762">
    <property type="entry name" value="CLCHANNEL"/>
</dbReference>